<dbReference type="AlphaFoldDB" id="A0A4Q9PI59"/>
<keyword evidence="2" id="KW-1185">Reference proteome</keyword>
<organism evidence="1 2">
    <name type="scientific">Dichomitus squalens</name>
    <dbReference type="NCBI Taxonomy" id="114155"/>
    <lineage>
        <taxon>Eukaryota</taxon>
        <taxon>Fungi</taxon>
        <taxon>Dikarya</taxon>
        <taxon>Basidiomycota</taxon>
        <taxon>Agaricomycotina</taxon>
        <taxon>Agaricomycetes</taxon>
        <taxon>Polyporales</taxon>
        <taxon>Polyporaceae</taxon>
        <taxon>Dichomitus</taxon>
    </lineage>
</organism>
<name>A0A4Q9PI59_9APHY</name>
<dbReference type="Proteomes" id="UP000292082">
    <property type="component" value="Unassembled WGS sequence"/>
</dbReference>
<evidence type="ECO:0000313" key="1">
    <source>
        <dbReference type="EMBL" id="TBU52896.1"/>
    </source>
</evidence>
<accession>A0A4Q9PI59</accession>
<reference evidence="1 2" key="1">
    <citation type="submission" date="2019-01" db="EMBL/GenBank/DDBJ databases">
        <title>Draft genome sequences of three monokaryotic isolates of the white-rot basidiomycete fungus Dichomitus squalens.</title>
        <authorList>
            <consortium name="DOE Joint Genome Institute"/>
            <person name="Lopez S.C."/>
            <person name="Andreopoulos B."/>
            <person name="Pangilinan J."/>
            <person name="Lipzen A."/>
            <person name="Riley R."/>
            <person name="Ahrendt S."/>
            <person name="Ng V."/>
            <person name="Barry K."/>
            <person name="Daum C."/>
            <person name="Grigoriev I.V."/>
            <person name="Hilden K.S."/>
            <person name="Makela M.R."/>
            <person name="de Vries R.P."/>
        </authorList>
    </citation>
    <scope>NUCLEOTIDE SEQUENCE [LARGE SCALE GENOMIC DNA]</scope>
    <source>
        <strain evidence="1 2">CBS 464.89</strain>
    </source>
</reference>
<protein>
    <submittedName>
        <fullName evidence="1">Uncharacterized protein</fullName>
    </submittedName>
</protein>
<gene>
    <name evidence="1" type="ORF">BD310DRAFT_188756</name>
</gene>
<sequence length="350" mass="39095">MSSLVPLLSLLGAPKGEPAVLIGLPRIGNVTPLLDHYSRRIRKLRRFSGSDIAMSTWTFVRQLLVRKPLLPNIQRIETLSFQPEDVGIALILVSPSLRVMEISPWFPVHSQRGTTQDEFRYTILNFLETTRCESPHVTTLIFEEYCDLPTVSATESFEIMARFQHLRNLELPSKSPVGQAGFRTLATFPCLLHLTCSPGKFSIDGSQSAFRLGPNAFSGLQELRLISLDGLEDAAGIILAFHPKAPRSIALDQSHGIDSGWNSIDPHTPFRDIPLMDHPLLHLSLGNLKAGKGHVHIKAGALLDRLFPDLDFSDASFIPTEEADSRWPYAEWRRVQQVLLAIQNGRKSRL</sequence>
<evidence type="ECO:0000313" key="2">
    <source>
        <dbReference type="Proteomes" id="UP000292082"/>
    </source>
</evidence>
<proteinExistence type="predicted"/>
<dbReference type="EMBL" id="ML145232">
    <property type="protein sequence ID" value="TBU52896.1"/>
    <property type="molecule type" value="Genomic_DNA"/>
</dbReference>